<keyword evidence="2" id="KW-1133">Transmembrane helix</keyword>
<evidence type="ECO:0000256" key="1">
    <source>
        <dbReference type="SAM" id="MobiDB-lite"/>
    </source>
</evidence>
<evidence type="ECO:0000256" key="2">
    <source>
        <dbReference type="SAM" id="Phobius"/>
    </source>
</evidence>
<feature type="region of interest" description="Disordered" evidence="1">
    <location>
        <begin position="254"/>
        <end position="278"/>
    </location>
</feature>
<accession>R4WSC9</accession>
<reference evidence="3 4" key="2">
    <citation type="journal article" date="2018" name="Int. J. Syst. Evol. Microbiol.">
        <title>Burkholderia insecticola sp. nov., a gut symbiotic bacterium of the bean bug Riptortus pedestris.</title>
        <authorList>
            <person name="Takeshita K."/>
            <person name="Tamaki H."/>
            <person name="Ohbayashi T."/>
            <person name="Meng X.-Y."/>
            <person name="Sone T."/>
            <person name="Mitani Y."/>
            <person name="Peeters C."/>
            <person name="Kikuchi Y."/>
            <person name="Vandamme P."/>
        </authorList>
    </citation>
    <scope>NUCLEOTIDE SEQUENCE [LARGE SCALE GENOMIC DNA]</scope>
    <source>
        <strain evidence="3">RPE64</strain>
    </source>
</reference>
<keyword evidence="2" id="KW-0812">Transmembrane</keyword>
<dbReference type="Proteomes" id="UP000013966">
    <property type="component" value="Chromosome 1"/>
</dbReference>
<dbReference type="HOGENOM" id="CLU_699567_0_0_4"/>
<evidence type="ECO:0000313" key="3">
    <source>
        <dbReference type="EMBL" id="BAN23850.1"/>
    </source>
</evidence>
<protein>
    <submittedName>
        <fullName evidence="3">Uncharacterized protein</fullName>
    </submittedName>
</protein>
<dbReference type="PATRIC" id="fig|758793.3.peg.2100"/>
<keyword evidence="2" id="KW-0472">Membrane</keyword>
<dbReference type="EMBL" id="AP013058">
    <property type="protein sequence ID" value="BAN23850.1"/>
    <property type="molecule type" value="Genomic_DNA"/>
</dbReference>
<proteinExistence type="predicted"/>
<organism evidence="3 4">
    <name type="scientific">Caballeronia insecticola</name>
    <dbReference type="NCBI Taxonomy" id="758793"/>
    <lineage>
        <taxon>Bacteria</taxon>
        <taxon>Pseudomonadati</taxon>
        <taxon>Pseudomonadota</taxon>
        <taxon>Betaproteobacteria</taxon>
        <taxon>Burkholderiales</taxon>
        <taxon>Burkholderiaceae</taxon>
        <taxon>Caballeronia</taxon>
    </lineage>
</organism>
<sequence>MLAHTRPAQSDSEVSLIAARVHTTYMPTLGVPDSHMPYRAVSVWGVYKKQSAPRPALDLTSGPRAPERVVNAPADPIRLAVETPAAIPAARKSFLSQPVAMAVAASAGAILIAWLLFGYGRPAGSDAPSLAASQTTKPVPPVAIARPAPEPASAPVTLARISTATAVLSTPALASASPASSSSSSSSSAVSFVPTAPTKAPAMSSAAPIARVAETKASATSYAAPIAHGAVIAQTHSHKATQQATKHAVPVKHTAAKRKNSSVHAWAEPTRQGRNRHGKAAETLRPVRTVRATRAIDSRHSGDERVAAVESSWRARAASNYGNSYSSNYSSSHGNRIPTTKAPESLNPEALYAILQHSPTLDSNAPASGARTPRTGGASGN</sequence>
<evidence type="ECO:0000313" key="4">
    <source>
        <dbReference type="Proteomes" id="UP000013966"/>
    </source>
</evidence>
<dbReference type="STRING" id="758793.BRPE64_ACDS20960"/>
<feature type="transmembrane region" description="Helical" evidence="2">
    <location>
        <begin position="99"/>
        <end position="119"/>
    </location>
</feature>
<feature type="region of interest" description="Disordered" evidence="1">
    <location>
        <begin position="324"/>
        <end position="381"/>
    </location>
</feature>
<feature type="compositionally biased region" description="Polar residues" evidence="1">
    <location>
        <begin position="357"/>
        <end position="366"/>
    </location>
</feature>
<keyword evidence="4" id="KW-1185">Reference proteome</keyword>
<name>R4WSC9_9BURK</name>
<reference evidence="3 4" key="1">
    <citation type="journal article" date="2013" name="Genome Announc.">
        <title>Complete Genome Sequence of Burkholderia sp. Strain RPE64, Bacterial Symbiont of the Bean Bug Riptortus pedestris.</title>
        <authorList>
            <person name="Shibata T.F."/>
            <person name="Maeda T."/>
            <person name="Nikoh N."/>
            <person name="Yamaguchi K."/>
            <person name="Oshima K."/>
            <person name="Hattori M."/>
            <person name="Nishiyama T."/>
            <person name="Hasebe M."/>
            <person name="Fukatsu T."/>
            <person name="Kikuchi Y."/>
            <person name="Shigenobu S."/>
        </authorList>
    </citation>
    <scope>NUCLEOTIDE SEQUENCE [LARGE SCALE GENOMIC DNA]</scope>
</reference>
<gene>
    <name evidence="3" type="ORF">BRPE64_ACDS20960</name>
</gene>
<dbReference type="KEGG" id="buo:BRPE64_ACDS20960"/>
<dbReference type="AlphaFoldDB" id="R4WSC9"/>